<dbReference type="STRING" id="1122938.SAMN05660772_00148"/>
<dbReference type="AlphaFoldDB" id="A0A1W1UBW6"/>
<gene>
    <name evidence="1" type="ORF">SAMN05660772_00148</name>
</gene>
<dbReference type="Proteomes" id="UP000192408">
    <property type="component" value="Unassembled WGS sequence"/>
</dbReference>
<name>A0A1W1UBW6_9PAST</name>
<evidence type="ECO:0000313" key="1">
    <source>
        <dbReference type="EMBL" id="SMB78522.1"/>
    </source>
</evidence>
<dbReference type="RefSeq" id="WP_084255330.1">
    <property type="nucleotide sequence ID" value="NZ_FWWV01000001.1"/>
</dbReference>
<proteinExistence type="predicted"/>
<reference evidence="2" key="1">
    <citation type="submission" date="2017-04" db="EMBL/GenBank/DDBJ databases">
        <authorList>
            <person name="Varghese N."/>
            <person name="Submissions S."/>
        </authorList>
    </citation>
    <scope>NUCLEOTIDE SEQUENCE [LARGE SCALE GENOMIC DNA]</scope>
    <source>
        <strain evidence="2">DSM 23072</strain>
    </source>
</reference>
<protein>
    <submittedName>
        <fullName evidence="1">Uncharacterized protein</fullName>
    </submittedName>
</protein>
<evidence type="ECO:0000313" key="2">
    <source>
        <dbReference type="Proteomes" id="UP000192408"/>
    </source>
</evidence>
<sequence length="104" mass="12148">MLVFKNPFLAFLFHQVLSSSTQAEIRTRIKEQNYFCSRVVNANLVKITKKQQISCYFSFVHNKPVITAFQFGRSALLYDDTQMETILSAIEYLLKHGLSRDDFF</sequence>
<keyword evidence="2" id="KW-1185">Reference proteome</keyword>
<organism evidence="1 2">
    <name type="scientific">Pasteurella testudinis DSM 23072</name>
    <dbReference type="NCBI Taxonomy" id="1122938"/>
    <lineage>
        <taxon>Bacteria</taxon>
        <taxon>Pseudomonadati</taxon>
        <taxon>Pseudomonadota</taxon>
        <taxon>Gammaproteobacteria</taxon>
        <taxon>Pasteurellales</taxon>
        <taxon>Pasteurellaceae</taxon>
        <taxon>Pasteurella</taxon>
    </lineage>
</organism>
<accession>A0A1W1UBW6</accession>
<dbReference type="EMBL" id="FWWV01000001">
    <property type="protein sequence ID" value="SMB78522.1"/>
    <property type="molecule type" value="Genomic_DNA"/>
</dbReference>